<accession>A0A543NEK9</accession>
<dbReference type="RefSeq" id="WP_141921553.1">
    <property type="nucleotide sequence ID" value="NZ_VFQC01000001.1"/>
</dbReference>
<organism evidence="2 3">
    <name type="scientific">Haloactinospora alba</name>
    <dbReference type="NCBI Taxonomy" id="405555"/>
    <lineage>
        <taxon>Bacteria</taxon>
        <taxon>Bacillati</taxon>
        <taxon>Actinomycetota</taxon>
        <taxon>Actinomycetes</taxon>
        <taxon>Streptosporangiales</taxon>
        <taxon>Nocardiopsidaceae</taxon>
        <taxon>Haloactinospora</taxon>
    </lineage>
</organism>
<evidence type="ECO:0000313" key="2">
    <source>
        <dbReference type="EMBL" id="TQN30278.1"/>
    </source>
</evidence>
<dbReference type="Proteomes" id="UP000317422">
    <property type="component" value="Unassembled WGS sequence"/>
</dbReference>
<dbReference type="AlphaFoldDB" id="A0A543NEK9"/>
<keyword evidence="2" id="KW-0808">Transferase</keyword>
<dbReference type="OrthoDB" id="3723194at2"/>
<dbReference type="GO" id="GO:0016740">
    <property type="term" value="F:transferase activity"/>
    <property type="evidence" value="ECO:0007669"/>
    <property type="project" value="UniProtKB-KW"/>
</dbReference>
<reference evidence="2 3" key="1">
    <citation type="submission" date="2019-06" db="EMBL/GenBank/DDBJ databases">
        <title>Sequencing the genomes of 1000 actinobacteria strains.</title>
        <authorList>
            <person name="Klenk H.-P."/>
        </authorList>
    </citation>
    <scope>NUCLEOTIDE SEQUENCE [LARGE SCALE GENOMIC DNA]</scope>
    <source>
        <strain evidence="2 3">DSM 45015</strain>
    </source>
</reference>
<dbReference type="EMBL" id="VFQC01000001">
    <property type="protein sequence ID" value="TQN30278.1"/>
    <property type="molecule type" value="Genomic_DNA"/>
</dbReference>
<proteinExistence type="predicted"/>
<evidence type="ECO:0000259" key="1">
    <source>
        <dbReference type="Pfam" id="PF01636"/>
    </source>
</evidence>
<dbReference type="SUPFAM" id="SSF56112">
    <property type="entry name" value="Protein kinase-like (PK-like)"/>
    <property type="match status" value="1"/>
</dbReference>
<comment type="caution">
    <text evidence="2">The sequence shown here is derived from an EMBL/GenBank/DDBJ whole genome shotgun (WGS) entry which is preliminary data.</text>
</comment>
<keyword evidence="3" id="KW-1185">Reference proteome</keyword>
<gene>
    <name evidence="2" type="ORF">FHX37_0146</name>
</gene>
<protein>
    <submittedName>
        <fullName evidence="2">Phosphotransferase family enzyme</fullName>
    </submittedName>
</protein>
<dbReference type="InterPro" id="IPR011009">
    <property type="entry name" value="Kinase-like_dom_sf"/>
</dbReference>
<dbReference type="Pfam" id="PF01636">
    <property type="entry name" value="APH"/>
    <property type="match status" value="1"/>
</dbReference>
<dbReference type="Gene3D" id="3.90.1200.10">
    <property type="match status" value="1"/>
</dbReference>
<evidence type="ECO:0000313" key="3">
    <source>
        <dbReference type="Proteomes" id="UP000317422"/>
    </source>
</evidence>
<feature type="domain" description="Aminoglycoside phosphotransferase" evidence="1">
    <location>
        <begin position="51"/>
        <end position="250"/>
    </location>
</feature>
<sequence length="299" mass="32625">MAVQADGSLTQEVALRIAAQAGAALGLAVAERRVLGPVGTNASVLLPTEGIVLRITATDNAQRLCQELDVAAWLNSAGVPAVRPARSTPVKVAGWLVSLWHEVAEPRMATSAELGGALCRLHSLAAPEQVDLPPLEPLRGVEQYLQAATGISAGSRSYLTTRLEELRHAFQNLQPALPPGPVHGDAHRKNFAHTPSGEIVAMDLERVSTGPREWDLVVAAVYRDLEWYTASEYAAFVRAYGYDVRDWDGYDTLADIRRLRMTAWLSARTGREPRLTAEAEHRIATLRTRPQQFDWTPGV</sequence>
<dbReference type="InterPro" id="IPR002575">
    <property type="entry name" value="Aminoglycoside_PTrfase"/>
</dbReference>
<name>A0A543NEK9_9ACTN</name>